<evidence type="ECO:0000313" key="3">
    <source>
        <dbReference type="Proteomes" id="UP000000768"/>
    </source>
</evidence>
<reference evidence="3" key="2">
    <citation type="journal article" date="2018" name="Plant J.">
        <title>The Sorghum bicolor reference genome: improved assembly, gene annotations, a transcriptome atlas, and signatures of genome organization.</title>
        <authorList>
            <person name="McCormick R.F."/>
            <person name="Truong S.K."/>
            <person name="Sreedasyam A."/>
            <person name="Jenkins J."/>
            <person name="Shu S."/>
            <person name="Sims D."/>
            <person name="Kennedy M."/>
            <person name="Amirebrahimi M."/>
            <person name="Weers B.D."/>
            <person name="McKinley B."/>
            <person name="Mattison A."/>
            <person name="Morishige D.T."/>
            <person name="Grimwood J."/>
            <person name="Schmutz J."/>
            <person name="Mullet J.E."/>
        </authorList>
    </citation>
    <scope>NUCLEOTIDE SEQUENCE [LARGE SCALE GENOMIC DNA]</scope>
    <source>
        <strain evidence="3">cv. BTx623</strain>
    </source>
</reference>
<dbReference type="PANTHER" id="PTHR35166:SF20">
    <property type="entry name" value="EXPRESSED PROTEIN"/>
    <property type="match status" value="1"/>
</dbReference>
<dbReference type="AlphaFoldDB" id="A0A194YLK6"/>
<evidence type="ECO:0000313" key="2">
    <source>
        <dbReference type="EMBL" id="KXG20855.1"/>
    </source>
</evidence>
<reference evidence="2 3" key="1">
    <citation type="journal article" date="2009" name="Nature">
        <title>The Sorghum bicolor genome and the diversification of grasses.</title>
        <authorList>
            <person name="Paterson A.H."/>
            <person name="Bowers J.E."/>
            <person name="Bruggmann R."/>
            <person name="Dubchak I."/>
            <person name="Grimwood J."/>
            <person name="Gundlach H."/>
            <person name="Haberer G."/>
            <person name="Hellsten U."/>
            <person name="Mitros T."/>
            <person name="Poliakov A."/>
            <person name="Schmutz J."/>
            <person name="Spannagl M."/>
            <person name="Tang H."/>
            <person name="Wang X."/>
            <person name="Wicker T."/>
            <person name="Bharti A.K."/>
            <person name="Chapman J."/>
            <person name="Feltus F.A."/>
            <person name="Gowik U."/>
            <person name="Grigoriev I.V."/>
            <person name="Lyons E."/>
            <person name="Maher C.A."/>
            <person name="Martis M."/>
            <person name="Narechania A."/>
            <person name="Otillar R.P."/>
            <person name="Penning B.W."/>
            <person name="Salamov A.A."/>
            <person name="Wang Y."/>
            <person name="Zhang L."/>
            <person name="Carpita N.C."/>
            <person name="Freeling M."/>
            <person name="Gingle A.R."/>
            <person name="Hash C.T."/>
            <person name="Keller B."/>
            <person name="Klein P."/>
            <person name="Kresovich S."/>
            <person name="McCann M.C."/>
            <person name="Ming R."/>
            <person name="Peterson D.G."/>
            <person name="Mehboob-ur-Rahman"/>
            <person name="Ware D."/>
            <person name="Westhoff P."/>
            <person name="Mayer K.F."/>
            <person name="Messing J."/>
            <person name="Rokhsar D.S."/>
        </authorList>
    </citation>
    <scope>NUCLEOTIDE SEQUENCE [LARGE SCALE GENOMIC DNA]</scope>
    <source>
        <strain evidence="3">cv. BTx623</strain>
    </source>
</reference>
<dbReference type="PANTHER" id="PTHR35166">
    <property type="entry name" value="OS05G0193700 PROTEIN-RELATED"/>
    <property type="match status" value="1"/>
</dbReference>
<dbReference type="OMA" id="VAYKWLS"/>
<keyword evidence="3" id="KW-1185">Reference proteome</keyword>
<gene>
    <name evidence="2" type="ORF">SORBI_3010G262700</name>
</gene>
<evidence type="ECO:0000256" key="1">
    <source>
        <dbReference type="SAM" id="MobiDB-lite"/>
    </source>
</evidence>
<dbReference type="Proteomes" id="UP000000768">
    <property type="component" value="Chromosome 10"/>
</dbReference>
<proteinExistence type="predicted"/>
<dbReference type="InParanoid" id="A0A194YLK6"/>
<feature type="compositionally biased region" description="Basic and acidic residues" evidence="1">
    <location>
        <begin position="89"/>
        <end position="100"/>
    </location>
</feature>
<protein>
    <submittedName>
        <fullName evidence="2">Uncharacterized protein</fullName>
    </submittedName>
</protein>
<dbReference type="Gramene" id="KXG20855">
    <property type="protein sequence ID" value="KXG20855"/>
    <property type="gene ID" value="SORBI_3010G262700"/>
</dbReference>
<dbReference type="FunCoup" id="A0A194YLK6">
    <property type="interactions" value="340"/>
</dbReference>
<accession>A0A194YLK6</accession>
<dbReference type="EMBL" id="CM000769">
    <property type="protein sequence ID" value="KXG20855.1"/>
    <property type="molecule type" value="Genomic_DNA"/>
</dbReference>
<organism evidence="2 3">
    <name type="scientific">Sorghum bicolor</name>
    <name type="common">Sorghum</name>
    <name type="synonym">Sorghum vulgare</name>
    <dbReference type="NCBI Taxonomy" id="4558"/>
    <lineage>
        <taxon>Eukaryota</taxon>
        <taxon>Viridiplantae</taxon>
        <taxon>Streptophyta</taxon>
        <taxon>Embryophyta</taxon>
        <taxon>Tracheophyta</taxon>
        <taxon>Spermatophyta</taxon>
        <taxon>Magnoliopsida</taxon>
        <taxon>Liliopsida</taxon>
        <taxon>Poales</taxon>
        <taxon>Poaceae</taxon>
        <taxon>PACMAD clade</taxon>
        <taxon>Panicoideae</taxon>
        <taxon>Andropogonodae</taxon>
        <taxon>Andropogoneae</taxon>
        <taxon>Sorghinae</taxon>
        <taxon>Sorghum</taxon>
    </lineage>
</organism>
<feature type="region of interest" description="Disordered" evidence="1">
    <location>
        <begin position="79"/>
        <end position="100"/>
    </location>
</feature>
<sequence length="164" mass="18732">MDDKKARSPTVVQDSEAVADAEEAVADAKAAAAAAGGDGEDDCPTWMTWTQFVVANKRLSREEIDSILSRQRKPFESTDLYEDMIEDSSTTKEDLEREAADHEYHEDKLSVWRDRVRKEYADKGFFAVDDDYIAERLELEEYYNQSVREMLSELNLDASIFGDE</sequence>
<name>A0A194YLK6_SORBI</name>